<dbReference type="AlphaFoldDB" id="A0A0M3RA61"/>
<name>A0A0M3RA61_9BACI</name>
<sequence>MKFYFKQREIHGQSKIITIFEDEKYISLEDILNFELISVDEIIDKVDSVMLGKSSLQEIGNERCLISVTKDGIEISDLFEGIIDDDELYPVVKLSNDEFRKFLLNWKKQKESFMYSTDNL</sequence>
<evidence type="ECO:0000313" key="2">
    <source>
        <dbReference type="Proteomes" id="UP000067625"/>
    </source>
</evidence>
<dbReference type="STRING" id="1441095.AM592_14295"/>
<dbReference type="RefSeq" id="WP_053604421.1">
    <property type="nucleotide sequence ID" value="NZ_CP012600.1"/>
</dbReference>
<reference evidence="2" key="1">
    <citation type="submission" date="2015-08" db="EMBL/GenBank/DDBJ databases">
        <title>Genome sequencing project for genomic taxonomy and phylogenomics of Bacillus-like bacteria.</title>
        <authorList>
            <person name="Liu B."/>
            <person name="Wang J."/>
            <person name="Zhu Y."/>
            <person name="Liu G."/>
            <person name="Chen Q."/>
            <person name="Chen Z."/>
            <person name="Lan J."/>
            <person name="Che J."/>
            <person name="Ge C."/>
            <person name="Shi H."/>
            <person name="Pan Z."/>
            <person name="Liu X."/>
        </authorList>
    </citation>
    <scope>NUCLEOTIDE SEQUENCE [LARGE SCALE GENOMIC DNA]</scope>
    <source>
        <strain evidence="2">FJAT-4402</strain>
    </source>
</reference>
<dbReference type="EMBL" id="CP012600">
    <property type="protein sequence ID" value="ALC82616.1"/>
    <property type="molecule type" value="Genomic_DNA"/>
</dbReference>
<gene>
    <name evidence="1" type="ORF">AM592_14295</name>
</gene>
<proteinExistence type="predicted"/>
<dbReference type="PATRIC" id="fig|1441095.3.peg.3151"/>
<dbReference type="OrthoDB" id="2882689at2"/>
<protein>
    <submittedName>
        <fullName evidence="1">Uncharacterized protein</fullName>
    </submittedName>
</protein>
<reference evidence="1 2" key="2">
    <citation type="journal article" date="2016" name="Int. J. Syst. Evol. Microbiol.">
        <title>Bacillus gobiensis sp. nov., isolated from a soil sample.</title>
        <authorList>
            <person name="Liu B."/>
            <person name="Liu G.H."/>
            <person name="Cetin S."/>
            <person name="Schumann P."/>
            <person name="Pan Z.Z."/>
            <person name="Chen Q.Q."/>
        </authorList>
    </citation>
    <scope>NUCLEOTIDE SEQUENCE [LARGE SCALE GENOMIC DNA]</scope>
    <source>
        <strain evidence="1 2">FJAT-4402</strain>
    </source>
</reference>
<keyword evidence="2" id="KW-1185">Reference proteome</keyword>
<organism evidence="1 2">
    <name type="scientific">Bacillus gobiensis</name>
    <dbReference type="NCBI Taxonomy" id="1441095"/>
    <lineage>
        <taxon>Bacteria</taxon>
        <taxon>Bacillati</taxon>
        <taxon>Bacillota</taxon>
        <taxon>Bacilli</taxon>
        <taxon>Bacillales</taxon>
        <taxon>Bacillaceae</taxon>
        <taxon>Bacillus</taxon>
    </lineage>
</organism>
<evidence type="ECO:0000313" key="1">
    <source>
        <dbReference type="EMBL" id="ALC82616.1"/>
    </source>
</evidence>
<dbReference type="Proteomes" id="UP000067625">
    <property type="component" value="Chromosome"/>
</dbReference>
<accession>A0A0M3RA61</accession>